<accession>A0ABP0NDR4</accession>
<comment type="caution">
    <text evidence="2">The sequence shown here is derived from an EMBL/GenBank/DDBJ whole genome shotgun (WGS) entry which is preliminary data.</text>
</comment>
<gene>
    <name evidence="2" type="ORF">CCMP2556_LOCUS30458</name>
</gene>
<feature type="compositionally biased region" description="Basic and acidic residues" evidence="1">
    <location>
        <begin position="8"/>
        <end position="23"/>
    </location>
</feature>
<feature type="compositionally biased region" description="Basic and acidic residues" evidence="1">
    <location>
        <begin position="242"/>
        <end position="255"/>
    </location>
</feature>
<proteinExistence type="predicted"/>
<dbReference type="Proteomes" id="UP001642484">
    <property type="component" value="Unassembled WGS sequence"/>
</dbReference>
<sequence>MASVEVLDAERTPDQPFKDDKPLKGFQEYSDAEIAARMNKVQLACKAAPDNAETQLLESPLAEAVARSLTPIDLDPEVGGGDFDLRRSLQLEFGEAELGSSDPYGLGPFDPSWTDSQIPEEEEIPEKPAQSSELIEAPEDSMEGTSGEKSMAVPEDSMEVTSIGGGKCVEEHLEGTSGGKPMEVPMDSISGVPANPQKLEPLPVEGVLPDGALPVPPASEMMNGLADPPAKVEPPLENGEEEVPKKSDAQVKEEEPAFVTRKSQWAGKPPKAKAKAKAKAKGKAAPKGRPRGTGGRGRGRGKKLDSVVNLLSDEEGEVKMEVEEGDEAEAKKKKAPRKRAPAKRKAAEKPADTNEEEPSGMEEQSQNAEEIVWKPVSQEGIKAWEGKWVCQEPAQDATRSASKKNKLDENGEQRKSPLKSFARRQCPKSSPARERWLVVREFFRMEIKPRIVPCGESTAAWEVYWWDWCAEALNKHKYSKRKQSAADTDALLDQFKGLLGREVNDFLEEWGMDLVTEPASPSPM</sequence>
<name>A0ABP0NDR4_9DINO</name>
<feature type="compositionally biased region" description="Basic residues" evidence="1">
    <location>
        <begin position="331"/>
        <end position="344"/>
    </location>
</feature>
<feature type="region of interest" description="Disordered" evidence="1">
    <location>
        <begin position="94"/>
        <end position="370"/>
    </location>
</feature>
<feature type="compositionally biased region" description="Basic residues" evidence="1">
    <location>
        <begin position="270"/>
        <end position="290"/>
    </location>
</feature>
<feature type="region of interest" description="Disordered" evidence="1">
    <location>
        <begin position="385"/>
        <end position="427"/>
    </location>
</feature>
<reference evidence="2 3" key="1">
    <citation type="submission" date="2024-02" db="EMBL/GenBank/DDBJ databases">
        <authorList>
            <person name="Chen Y."/>
            <person name="Shah S."/>
            <person name="Dougan E. K."/>
            <person name="Thang M."/>
            <person name="Chan C."/>
        </authorList>
    </citation>
    <scope>NUCLEOTIDE SEQUENCE [LARGE SCALE GENOMIC DNA]</scope>
</reference>
<feature type="region of interest" description="Disordered" evidence="1">
    <location>
        <begin position="1"/>
        <end position="23"/>
    </location>
</feature>
<keyword evidence="3" id="KW-1185">Reference proteome</keyword>
<dbReference type="EMBL" id="CAXAMN010021651">
    <property type="protein sequence ID" value="CAK9061930.1"/>
    <property type="molecule type" value="Genomic_DNA"/>
</dbReference>
<evidence type="ECO:0000313" key="2">
    <source>
        <dbReference type="EMBL" id="CAK9061930.1"/>
    </source>
</evidence>
<evidence type="ECO:0000256" key="1">
    <source>
        <dbReference type="SAM" id="MobiDB-lite"/>
    </source>
</evidence>
<evidence type="ECO:0000313" key="3">
    <source>
        <dbReference type="Proteomes" id="UP001642484"/>
    </source>
</evidence>
<feature type="compositionally biased region" description="Basic and acidic residues" evidence="1">
    <location>
        <begin position="405"/>
        <end position="415"/>
    </location>
</feature>
<protein>
    <submittedName>
        <fullName evidence="2">Uncharacterized protein</fullName>
    </submittedName>
</protein>
<organism evidence="2 3">
    <name type="scientific">Durusdinium trenchii</name>
    <dbReference type="NCBI Taxonomy" id="1381693"/>
    <lineage>
        <taxon>Eukaryota</taxon>
        <taxon>Sar</taxon>
        <taxon>Alveolata</taxon>
        <taxon>Dinophyceae</taxon>
        <taxon>Suessiales</taxon>
        <taxon>Symbiodiniaceae</taxon>
        <taxon>Durusdinium</taxon>
    </lineage>
</organism>